<comment type="caution">
    <text evidence="6">The sequence shown here is derived from an EMBL/GenBank/DDBJ whole genome shotgun (WGS) entry which is preliminary data.</text>
</comment>
<dbReference type="InterPro" id="IPR000477">
    <property type="entry name" value="RT_dom"/>
</dbReference>
<dbReference type="NCBIfam" id="TIGR04416">
    <property type="entry name" value="group_II_RT_mat"/>
    <property type="match status" value="1"/>
</dbReference>
<name>A0A5C5YYB7_9BACT</name>
<evidence type="ECO:0000313" key="8">
    <source>
        <dbReference type="EMBL" id="TWT79512.1"/>
    </source>
</evidence>
<dbReference type="SUPFAM" id="SSF56672">
    <property type="entry name" value="DNA/RNA polymerases"/>
    <property type="match status" value="1"/>
</dbReference>
<feature type="region of interest" description="Disordered" evidence="2">
    <location>
        <begin position="1"/>
        <end position="34"/>
    </location>
</feature>
<dbReference type="Proteomes" id="UP000315010">
    <property type="component" value="Unassembled WGS sequence"/>
</dbReference>
<dbReference type="PANTHER" id="PTHR34047:SF8">
    <property type="entry name" value="PROTEIN YKFC"/>
    <property type="match status" value="1"/>
</dbReference>
<proteinExistence type="inferred from homology"/>
<evidence type="ECO:0000313" key="9">
    <source>
        <dbReference type="EMBL" id="TWT79650.1"/>
    </source>
</evidence>
<dbReference type="Pfam" id="PF00078">
    <property type="entry name" value="RVT_1"/>
    <property type="match status" value="1"/>
</dbReference>
<evidence type="ECO:0000313" key="5">
    <source>
        <dbReference type="EMBL" id="TWT75799.1"/>
    </source>
</evidence>
<dbReference type="PANTHER" id="PTHR34047">
    <property type="entry name" value="NUCLEAR INTRON MATURASE 1, MITOCHONDRIAL-RELATED"/>
    <property type="match status" value="1"/>
</dbReference>
<dbReference type="EMBL" id="SJPJ01000007">
    <property type="protein sequence ID" value="TWT75732.1"/>
    <property type="molecule type" value="Genomic_DNA"/>
</dbReference>
<dbReference type="PROSITE" id="PS50878">
    <property type="entry name" value="RT_POL"/>
    <property type="match status" value="1"/>
</dbReference>
<dbReference type="RefSeq" id="WP_146394693.1">
    <property type="nucleotide sequence ID" value="NZ_SJPJ01000001.1"/>
</dbReference>
<dbReference type="InterPro" id="IPR043502">
    <property type="entry name" value="DNA/RNA_pol_sf"/>
</dbReference>
<evidence type="ECO:0000313" key="11">
    <source>
        <dbReference type="Proteomes" id="UP000315010"/>
    </source>
</evidence>
<evidence type="ECO:0000313" key="6">
    <source>
        <dbReference type="EMBL" id="TWT79483.1"/>
    </source>
</evidence>
<gene>
    <name evidence="6" type="primary">ltrA_2</name>
    <name evidence="4" type="synonym">ltrA_10</name>
    <name evidence="7" type="synonym">ltrA_3</name>
    <name evidence="8" type="synonym">ltrA_4</name>
    <name evidence="9" type="synonym">ltrA_6</name>
    <name evidence="10" type="synonym">ltrA_7</name>
    <name evidence="5" type="synonym">ltrA_9</name>
    <name evidence="6" type="ORF">CA13_08840</name>
    <name evidence="7" type="ORF">CA13_09060</name>
    <name evidence="8" type="ORF">CA13_09150</name>
    <name evidence="9" type="ORF">CA13_10560</name>
    <name evidence="10" type="ORF">CA13_11050</name>
    <name evidence="5" type="ORF">CA13_73730</name>
    <name evidence="4" type="ORF">CA13_73890</name>
</gene>
<feature type="domain" description="Reverse transcriptase" evidence="3">
    <location>
        <begin position="117"/>
        <end position="367"/>
    </location>
</feature>
<protein>
    <submittedName>
        <fullName evidence="6">Group II intron-encoded protein LtrA</fullName>
    </submittedName>
</protein>
<dbReference type="EMBL" id="SJPJ01000001">
    <property type="protein sequence ID" value="TWT79504.1"/>
    <property type="molecule type" value="Genomic_DNA"/>
</dbReference>
<dbReference type="InterPro" id="IPR051083">
    <property type="entry name" value="GrpII_Intron_Splice-Mob/Def"/>
</dbReference>
<sequence length="494" mass="56877">MTFRESDDRIVPLQPEDQSGSDKPSNIGVGKAVGISRDPDQALPVLRDGTSVITRLDRTFQRAKGAPEAVFNNLFSMLNYELLWYAFRRLKRGKTPGVDNVTVEDYEEDLEANLRDLLQRLHRGSYRPKPSLRKNIPKGNGKTRSLGIACVEDKIVQRAVVTILEQIYEVDFYDFSYGYRPGKSCHEALATLGGIIATRKVNWISDADIRGFFDNLSQERLGELLRKRISDPKLLRLIERFLEAGVMIDGQLQATEEGVPQGASLSPILANVYLHYVLDEWFEQEVKPRLGGEAYLLRFADDFLCCFELESDAVRYQTVLPKRLDRFSLCVAEDKTKLLRFGRLARRDCQRLGEGAPGTFDFLGFTHYCGRSRAGRFKLKRKTSGKKMRVKLAEMRLWFHHQLSTPVGEMWPVLNAKLRGHYQYYGINDNWPLLAAYRSKVRRMAKRHLSRRSQNSYVNWDDFNRFTDLHPLVNPKCLTDLIAMDRKLRSTRGK</sequence>
<keyword evidence="11" id="KW-1185">Reference proteome</keyword>
<dbReference type="EMBL" id="SJPJ01000003">
    <property type="protein sequence ID" value="TWT75799.1"/>
    <property type="molecule type" value="Genomic_DNA"/>
</dbReference>
<comment type="similarity">
    <text evidence="1">Belongs to the bacterial reverse transcriptase family.</text>
</comment>
<evidence type="ECO:0000259" key="3">
    <source>
        <dbReference type="PROSITE" id="PS50878"/>
    </source>
</evidence>
<dbReference type="CDD" id="cd01651">
    <property type="entry name" value="RT_G2_intron"/>
    <property type="match status" value="1"/>
</dbReference>
<reference evidence="6 11" key="1">
    <citation type="submission" date="2019-02" db="EMBL/GenBank/DDBJ databases">
        <title>Deep-cultivation of Planctomycetes and their phenomic and genomic characterization uncovers novel biology.</title>
        <authorList>
            <person name="Wiegand S."/>
            <person name="Jogler M."/>
            <person name="Boedeker C."/>
            <person name="Pinto D."/>
            <person name="Vollmers J."/>
            <person name="Rivas-Marin E."/>
            <person name="Kohn T."/>
            <person name="Peeters S.H."/>
            <person name="Heuer A."/>
            <person name="Rast P."/>
            <person name="Oberbeckmann S."/>
            <person name="Bunk B."/>
            <person name="Jeske O."/>
            <person name="Meyerdierks A."/>
            <person name="Storesund J.E."/>
            <person name="Kallscheuer N."/>
            <person name="Luecker S."/>
            <person name="Lage O.M."/>
            <person name="Pohl T."/>
            <person name="Merkel B.J."/>
            <person name="Hornburger P."/>
            <person name="Mueller R.-W."/>
            <person name="Bruemmer F."/>
            <person name="Labrenz M."/>
            <person name="Spormann A.M."/>
            <person name="Op Den Camp H."/>
            <person name="Overmann J."/>
            <person name="Amann R."/>
            <person name="Jetten M.S.M."/>
            <person name="Mascher T."/>
            <person name="Medema M.H."/>
            <person name="Devos D.P."/>
            <person name="Kaster A.-K."/>
            <person name="Ovreas L."/>
            <person name="Rohde M."/>
            <person name="Galperin M.Y."/>
            <person name="Jogler C."/>
        </authorList>
    </citation>
    <scope>NUCLEOTIDE SEQUENCE [LARGE SCALE GENOMIC DNA]</scope>
    <source>
        <strain evidence="6 11">CA13</strain>
    </source>
</reference>
<dbReference type="InterPro" id="IPR030931">
    <property type="entry name" value="Group_II_RT_mat"/>
</dbReference>
<dbReference type="OrthoDB" id="258234at2"/>
<organism evidence="6 11">
    <name type="scientific">Novipirellula herctigrandis</name>
    <dbReference type="NCBI Taxonomy" id="2527986"/>
    <lineage>
        <taxon>Bacteria</taxon>
        <taxon>Pseudomonadati</taxon>
        <taxon>Planctomycetota</taxon>
        <taxon>Planctomycetia</taxon>
        <taxon>Pirellulales</taxon>
        <taxon>Pirellulaceae</taxon>
        <taxon>Novipirellula</taxon>
    </lineage>
</organism>
<evidence type="ECO:0000313" key="7">
    <source>
        <dbReference type="EMBL" id="TWT79504.1"/>
    </source>
</evidence>
<dbReference type="EMBL" id="SJPJ01000001">
    <property type="protein sequence ID" value="TWT79483.1"/>
    <property type="molecule type" value="Genomic_DNA"/>
</dbReference>
<evidence type="ECO:0000256" key="1">
    <source>
        <dbReference type="ARBA" id="ARBA00034120"/>
    </source>
</evidence>
<dbReference type="AlphaFoldDB" id="A0A5C5YYB7"/>
<dbReference type="EMBL" id="SJPJ01000001">
    <property type="protein sequence ID" value="TWT79698.1"/>
    <property type="molecule type" value="Genomic_DNA"/>
</dbReference>
<dbReference type="EMBL" id="SJPJ01000001">
    <property type="protein sequence ID" value="TWT79512.1"/>
    <property type="molecule type" value="Genomic_DNA"/>
</dbReference>
<evidence type="ECO:0000313" key="4">
    <source>
        <dbReference type="EMBL" id="TWT75732.1"/>
    </source>
</evidence>
<evidence type="ECO:0000313" key="10">
    <source>
        <dbReference type="EMBL" id="TWT79698.1"/>
    </source>
</evidence>
<feature type="compositionally biased region" description="Basic and acidic residues" evidence="2">
    <location>
        <begin position="1"/>
        <end position="10"/>
    </location>
</feature>
<evidence type="ECO:0000256" key="2">
    <source>
        <dbReference type="SAM" id="MobiDB-lite"/>
    </source>
</evidence>
<dbReference type="EMBL" id="SJPJ01000001">
    <property type="protein sequence ID" value="TWT79650.1"/>
    <property type="molecule type" value="Genomic_DNA"/>
</dbReference>
<accession>A0A5C5YYB7</accession>